<feature type="compositionally biased region" description="Polar residues" evidence="1">
    <location>
        <begin position="664"/>
        <end position="676"/>
    </location>
</feature>
<keyword evidence="2" id="KW-1133">Transmembrane helix</keyword>
<feature type="compositionally biased region" description="Polar residues" evidence="1">
    <location>
        <begin position="327"/>
        <end position="336"/>
    </location>
</feature>
<dbReference type="PANTHER" id="PTHR42088:SF1">
    <property type="entry name" value="YALI0F10131P"/>
    <property type="match status" value="1"/>
</dbReference>
<feature type="transmembrane region" description="Helical" evidence="2">
    <location>
        <begin position="67"/>
        <end position="87"/>
    </location>
</feature>
<dbReference type="PANTHER" id="PTHR42088">
    <property type="entry name" value="YALI0F10131P"/>
    <property type="match status" value="1"/>
</dbReference>
<evidence type="ECO:0000313" key="4">
    <source>
        <dbReference type="Proteomes" id="UP001321760"/>
    </source>
</evidence>
<protein>
    <submittedName>
        <fullName evidence="3">Uncharacterized protein</fullName>
    </submittedName>
</protein>
<organism evidence="3 4">
    <name type="scientific">Podospora aff. communis PSN243</name>
    <dbReference type="NCBI Taxonomy" id="3040156"/>
    <lineage>
        <taxon>Eukaryota</taxon>
        <taxon>Fungi</taxon>
        <taxon>Dikarya</taxon>
        <taxon>Ascomycota</taxon>
        <taxon>Pezizomycotina</taxon>
        <taxon>Sordariomycetes</taxon>
        <taxon>Sordariomycetidae</taxon>
        <taxon>Sordariales</taxon>
        <taxon>Podosporaceae</taxon>
        <taxon>Podospora</taxon>
    </lineage>
</organism>
<feature type="compositionally biased region" description="Polar residues" evidence="1">
    <location>
        <begin position="418"/>
        <end position="430"/>
    </location>
</feature>
<comment type="caution">
    <text evidence="3">The sequence shown here is derived from an EMBL/GenBank/DDBJ whole genome shotgun (WGS) entry which is preliminary data.</text>
</comment>
<evidence type="ECO:0000313" key="3">
    <source>
        <dbReference type="EMBL" id="KAK4455517.1"/>
    </source>
</evidence>
<reference evidence="3" key="1">
    <citation type="journal article" date="2023" name="Mol. Phylogenet. Evol.">
        <title>Genome-scale phylogeny and comparative genomics of the fungal order Sordariales.</title>
        <authorList>
            <person name="Hensen N."/>
            <person name="Bonometti L."/>
            <person name="Westerberg I."/>
            <person name="Brannstrom I.O."/>
            <person name="Guillou S."/>
            <person name="Cros-Aarteil S."/>
            <person name="Calhoun S."/>
            <person name="Haridas S."/>
            <person name="Kuo A."/>
            <person name="Mondo S."/>
            <person name="Pangilinan J."/>
            <person name="Riley R."/>
            <person name="LaButti K."/>
            <person name="Andreopoulos B."/>
            <person name="Lipzen A."/>
            <person name="Chen C."/>
            <person name="Yan M."/>
            <person name="Daum C."/>
            <person name="Ng V."/>
            <person name="Clum A."/>
            <person name="Steindorff A."/>
            <person name="Ohm R.A."/>
            <person name="Martin F."/>
            <person name="Silar P."/>
            <person name="Natvig D.O."/>
            <person name="Lalanne C."/>
            <person name="Gautier V."/>
            <person name="Ament-Velasquez S.L."/>
            <person name="Kruys A."/>
            <person name="Hutchinson M.I."/>
            <person name="Powell A.J."/>
            <person name="Barry K."/>
            <person name="Miller A.N."/>
            <person name="Grigoriev I.V."/>
            <person name="Debuchy R."/>
            <person name="Gladieux P."/>
            <person name="Hiltunen Thoren M."/>
            <person name="Johannesson H."/>
        </authorList>
    </citation>
    <scope>NUCLEOTIDE SEQUENCE</scope>
    <source>
        <strain evidence="3">PSN243</strain>
    </source>
</reference>
<keyword evidence="2" id="KW-0812">Transmembrane</keyword>
<name>A0AAV9H4Z6_9PEZI</name>
<evidence type="ECO:0000256" key="1">
    <source>
        <dbReference type="SAM" id="MobiDB-lite"/>
    </source>
</evidence>
<evidence type="ECO:0000256" key="2">
    <source>
        <dbReference type="SAM" id="Phobius"/>
    </source>
</evidence>
<feature type="region of interest" description="Disordered" evidence="1">
    <location>
        <begin position="190"/>
        <end position="384"/>
    </location>
</feature>
<feature type="compositionally biased region" description="Polar residues" evidence="1">
    <location>
        <begin position="346"/>
        <end position="360"/>
    </location>
</feature>
<feature type="compositionally biased region" description="Basic and acidic residues" evidence="1">
    <location>
        <begin position="125"/>
        <end position="134"/>
    </location>
</feature>
<feature type="region of interest" description="Disordered" evidence="1">
    <location>
        <begin position="103"/>
        <end position="136"/>
    </location>
</feature>
<gene>
    <name evidence="3" type="ORF">QBC34DRAFT_69516</name>
</gene>
<sequence length="786" mass="85247">MVNFVNDGPAMALGPRVPGGSLRRNVDMGSLTWALNVPSRVMGRAAESSCASANLCEKPVGGSTMTVAIALGVCIPLVAAFGALLYLHRRGVKKQRMEDMADPHKSLDFGLDPAAGGKSKRKSFLGREKDDKSRLQRQQMSMDMNLSSPYLLPPTMHNSRESLNSLARTIGGDADPYKPIAAYAASDAGSVRSMPMGPNPSSPPYTRSNSRQDRGSFQRPLNSPLSPNFPPRQNSLPKSNLSSPEPVYSKPATMISKEPLPAPPAKDTTQGMAPYPEESAFPIGTAIQEPPAAALKPVLSPSQPSPADSGVEVGYENPFDEKKHLSQESTYSSRQTAAGLGLVDQLDTTMQPSVRSSVESTKGPASGAAPQLGPLTMPSGPIIEEPASFYDYDYAKEPEMTREPQHLQPVEEERGRNMQRQSHLYDQQQGLGVPSRDSRRLSVGFRPLPPDEIMETEDPEYRANRIRSFYKEYFEDTNPSNAPPVPPMPAQHQNGYQQGNPHRQGNGPNQGNNQYYEDYSEGYAQDAPYFDPASNSFVMPYAQPVSRRAMTPPPSGQRFPGPRGPPRQMHGSMGGPRMPGPRGPPRPGSSVSNQMGPGSRPGSSMSSAYGRRRADSAMSGSRYGGAPRKPIPPPADLHTLPTPSKLKDDSFALFNSMDFAPPESFQSRARGRSQSPLGERRAFKQTVPAHSPLVTAFEDLPVLPSPHTLRKSSTFTGLDFAPPRKFVENDNRSDAGSIRSNRSGISAVQLGAIRNGAGRVSRLPGDTIFTQTAMQDKLKPQWGMRD</sequence>
<feature type="region of interest" description="Disordered" evidence="1">
    <location>
        <begin position="412"/>
        <end position="680"/>
    </location>
</feature>
<feature type="compositionally biased region" description="Pro residues" evidence="1">
    <location>
        <begin position="578"/>
        <end position="587"/>
    </location>
</feature>
<proteinExistence type="predicted"/>
<keyword evidence="2" id="KW-0472">Membrane</keyword>
<feature type="compositionally biased region" description="Basic and acidic residues" evidence="1">
    <location>
        <begin position="459"/>
        <end position="474"/>
    </location>
</feature>
<feature type="compositionally biased region" description="Low complexity" evidence="1">
    <location>
        <begin position="595"/>
        <end position="607"/>
    </location>
</feature>
<dbReference type="Proteomes" id="UP001321760">
    <property type="component" value="Unassembled WGS sequence"/>
</dbReference>
<feature type="compositionally biased region" description="Low complexity" evidence="1">
    <location>
        <begin position="497"/>
        <end position="514"/>
    </location>
</feature>
<accession>A0AAV9H4Z6</accession>
<reference evidence="3" key="2">
    <citation type="submission" date="2023-05" db="EMBL/GenBank/DDBJ databases">
        <authorList>
            <consortium name="Lawrence Berkeley National Laboratory"/>
            <person name="Steindorff A."/>
            <person name="Hensen N."/>
            <person name="Bonometti L."/>
            <person name="Westerberg I."/>
            <person name="Brannstrom I.O."/>
            <person name="Guillou S."/>
            <person name="Cros-Aarteil S."/>
            <person name="Calhoun S."/>
            <person name="Haridas S."/>
            <person name="Kuo A."/>
            <person name="Mondo S."/>
            <person name="Pangilinan J."/>
            <person name="Riley R."/>
            <person name="Labutti K."/>
            <person name="Andreopoulos B."/>
            <person name="Lipzen A."/>
            <person name="Chen C."/>
            <person name="Yanf M."/>
            <person name="Daum C."/>
            <person name="Ng V."/>
            <person name="Clum A."/>
            <person name="Ohm R."/>
            <person name="Martin F."/>
            <person name="Silar P."/>
            <person name="Natvig D."/>
            <person name="Lalanne C."/>
            <person name="Gautier V."/>
            <person name="Ament-Velasquez S.L."/>
            <person name="Kruys A."/>
            <person name="Hutchinson M.I."/>
            <person name="Powell A.J."/>
            <person name="Barry K."/>
            <person name="Miller A.N."/>
            <person name="Grigoriev I.V."/>
            <person name="Debuchy R."/>
            <person name="Gladieux P."/>
            <person name="Thoren M.H."/>
            <person name="Johannesson H."/>
        </authorList>
    </citation>
    <scope>NUCLEOTIDE SEQUENCE</scope>
    <source>
        <strain evidence="3">PSN243</strain>
    </source>
</reference>
<keyword evidence="4" id="KW-1185">Reference proteome</keyword>
<feature type="compositionally biased region" description="Polar residues" evidence="1">
    <location>
        <begin position="233"/>
        <end position="243"/>
    </location>
</feature>
<dbReference type="AlphaFoldDB" id="A0AAV9H4Z6"/>
<dbReference type="EMBL" id="MU865914">
    <property type="protein sequence ID" value="KAK4455517.1"/>
    <property type="molecule type" value="Genomic_DNA"/>
</dbReference>